<organism evidence="1 2">
    <name type="scientific">Sphingobium yanoikuyae ATCC 51230</name>
    <dbReference type="NCBI Taxonomy" id="883163"/>
    <lineage>
        <taxon>Bacteria</taxon>
        <taxon>Pseudomonadati</taxon>
        <taxon>Pseudomonadota</taxon>
        <taxon>Alphaproteobacteria</taxon>
        <taxon>Sphingomonadales</taxon>
        <taxon>Sphingomonadaceae</taxon>
        <taxon>Sphingobium</taxon>
    </lineage>
</organism>
<gene>
    <name evidence="1" type="ORF">HMPREF9718_02139</name>
</gene>
<sequence length="148" mass="15745">MAKITHLPAQPFGDGVYRMELGPDQLRELETGLKIEKCGTCMVATKVNPHPKPIYETFAGLMSGRIETEGRTIGNAFQSGASMIDICNINRLGLIGGGMSDAAAAKLVRENEPPHRPLNDLWEIAAALVYATLCGVEEDAPAPAPADG</sequence>
<evidence type="ECO:0000313" key="1">
    <source>
        <dbReference type="EMBL" id="EKU74611.1"/>
    </source>
</evidence>
<keyword evidence="2" id="KW-1185">Reference proteome</keyword>
<comment type="caution">
    <text evidence="1">The sequence shown here is derived from an EMBL/GenBank/DDBJ whole genome shotgun (WGS) entry which is preliminary data.</text>
</comment>
<dbReference type="PATRIC" id="fig|883163.3.peg.2186"/>
<dbReference type="Proteomes" id="UP000009887">
    <property type="component" value="Unassembled WGS sequence"/>
</dbReference>
<reference evidence="1 2" key="1">
    <citation type="submission" date="2012-09" db="EMBL/GenBank/DDBJ databases">
        <title>The Genome Sequence of Sphingobium yanoikuyae ATCC 51230.</title>
        <authorList>
            <consortium name="The Broad Institute Genome Sequencing Platform"/>
            <person name="Earl A."/>
            <person name="Ward D."/>
            <person name="Feldgarden M."/>
            <person name="Gevers D."/>
            <person name="Huys G."/>
            <person name="Walker B."/>
            <person name="Young S.K."/>
            <person name="Zeng Q."/>
            <person name="Gargeya S."/>
            <person name="Fitzgerald M."/>
            <person name="Haas B."/>
            <person name="Abouelleil A."/>
            <person name="Alvarado L."/>
            <person name="Arachchi H.M."/>
            <person name="Berlin A.M."/>
            <person name="Chapman S.B."/>
            <person name="Goldberg J."/>
            <person name="Griggs A."/>
            <person name="Gujja S."/>
            <person name="Hansen M."/>
            <person name="Howarth C."/>
            <person name="Imamovic A."/>
            <person name="Larimer J."/>
            <person name="McCowen C."/>
            <person name="Montmayeur A."/>
            <person name="Murphy C."/>
            <person name="Neiman D."/>
            <person name="Pearson M."/>
            <person name="Priest M."/>
            <person name="Roberts A."/>
            <person name="Saif S."/>
            <person name="Shea T."/>
            <person name="Sisk P."/>
            <person name="Sykes S."/>
            <person name="Wortman J."/>
            <person name="Nusbaum C."/>
            <person name="Birren B."/>
        </authorList>
    </citation>
    <scope>NUCLEOTIDE SEQUENCE [LARGE SCALE GENOMIC DNA]</scope>
    <source>
        <strain evidence="1 2">ATCC 51230</strain>
    </source>
</reference>
<name>K9CUK3_SPHYA</name>
<protein>
    <submittedName>
        <fullName evidence="1">Uncharacterized protein</fullName>
    </submittedName>
</protein>
<dbReference type="RefSeq" id="WP_004209254.1">
    <property type="nucleotide sequence ID" value="NZ_JH992904.1"/>
</dbReference>
<proteinExistence type="predicted"/>
<accession>K9CUK3</accession>
<evidence type="ECO:0000313" key="2">
    <source>
        <dbReference type="Proteomes" id="UP000009887"/>
    </source>
</evidence>
<dbReference type="EMBL" id="AGZU01000008">
    <property type="protein sequence ID" value="EKU74611.1"/>
    <property type="molecule type" value="Genomic_DNA"/>
</dbReference>
<dbReference type="HOGENOM" id="CLU_1757674_0_0_5"/>
<dbReference type="AlphaFoldDB" id="K9CUK3"/>